<dbReference type="PANTHER" id="PTHR21461:SF2">
    <property type="entry name" value="GLYCOSYLTRANSFERASE FAMILY 92 PROTEIN"/>
    <property type="match status" value="1"/>
</dbReference>
<evidence type="ECO:0000256" key="2">
    <source>
        <dbReference type="ARBA" id="ARBA00007647"/>
    </source>
</evidence>
<dbReference type="GO" id="GO:0005737">
    <property type="term" value="C:cytoplasm"/>
    <property type="evidence" value="ECO:0007669"/>
    <property type="project" value="TreeGrafter"/>
</dbReference>
<evidence type="ECO:0000256" key="5">
    <source>
        <dbReference type="ARBA" id="ARBA00022692"/>
    </source>
</evidence>
<keyword evidence="4 8" id="KW-0808">Transferase</keyword>
<evidence type="ECO:0000256" key="1">
    <source>
        <dbReference type="ARBA" id="ARBA00004167"/>
    </source>
</evidence>
<evidence type="ECO:0000256" key="8">
    <source>
        <dbReference type="RuleBase" id="RU366017"/>
    </source>
</evidence>
<organism evidence="9 10">
    <name type="scientific">Diploscapter pachys</name>
    <dbReference type="NCBI Taxonomy" id="2018661"/>
    <lineage>
        <taxon>Eukaryota</taxon>
        <taxon>Metazoa</taxon>
        <taxon>Ecdysozoa</taxon>
        <taxon>Nematoda</taxon>
        <taxon>Chromadorea</taxon>
        <taxon>Rhabditida</taxon>
        <taxon>Rhabditina</taxon>
        <taxon>Rhabditomorpha</taxon>
        <taxon>Rhabditoidea</taxon>
        <taxon>Rhabditidae</taxon>
        <taxon>Diploscapter</taxon>
    </lineage>
</organism>
<dbReference type="PANTHER" id="PTHR21461">
    <property type="entry name" value="GLYCOSYLTRANSFERASE FAMILY 92 PROTEIN"/>
    <property type="match status" value="1"/>
</dbReference>
<evidence type="ECO:0000256" key="4">
    <source>
        <dbReference type="ARBA" id="ARBA00022679"/>
    </source>
</evidence>
<keyword evidence="3 8" id="KW-0328">Glycosyltransferase</keyword>
<dbReference type="EC" id="2.4.1.-" evidence="8"/>
<evidence type="ECO:0000256" key="3">
    <source>
        <dbReference type="ARBA" id="ARBA00022676"/>
    </source>
</evidence>
<name>A0A2A2KH21_9BILA</name>
<sequence>MLGRGMTAFVDTDERILVNDTIGTVVDYLRSINDSTIGAVTFRQRWLAKDETMPRKYENEKKVIEWMPTQRYHNASAITGNGWVVKTILQPLKVFYMWIHYPQIMMKPYWGYSVKPEEGFSRHYRNDNAWSRQRLPEFGNFSMTEYPRKYNQQLVDAVTKRLKYVYEYEAEETNRVSRVENGYQDTIAPKIVV</sequence>
<keyword evidence="10" id="KW-1185">Reference proteome</keyword>
<dbReference type="OrthoDB" id="5831710at2759"/>
<comment type="caution">
    <text evidence="9">The sequence shown here is derived from an EMBL/GenBank/DDBJ whole genome shotgun (WGS) entry which is preliminary data.</text>
</comment>
<accession>A0A2A2KH21</accession>
<reference evidence="9 10" key="1">
    <citation type="journal article" date="2017" name="Curr. Biol.">
        <title>Genome architecture and evolution of a unichromosomal asexual nematode.</title>
        <authorList>
            <person name="Fradin H."/>
            <person name="Zegar C."/>
            <person name="Gutwein M."/>
            <person name="Lucas J."/>
            <person name="Kovtun M."/>
            <person name="Corcoran D."/>
            <person name="Baugh L.R."/>
            <person name="Kiontke K."/>
            <person name="Gunsalus K."/>
            <person name="Fitch D.H."/>
            <person name="Piano F."/>
        </authorList>
    </citation>
    <scope>NUCLEOTIDE SEQUENCE [LARGE SCALE GENOMIC DNA]</scope>
    <source>
        <strain evidence="9">PF1309</strain>
    </source>
</reference>
<evidence type="ECO:0000313" key="10">
    <source>
        <dbReference type="Proteomes" id="UP000218231"/>
    </source>
</evidence>
<evidence type="ECO:0000313" key="9">
    <source>
        <dbReference type="EMBL" id="PAV73241.1"/>
    </source>
</evidence>
<dbReference type="GO" id="GO:0016757">
    <property type="term" value="F:glycosyltransferase activity"/>
    <property type="evidence" value="ECO:0007669"/>
    <property type="project" value="UniProtKB-UniRule"/>
</dbReference>
<keyword evidence="6" id="KW-1133">Transmembrane helix</keyword>
<protein>
    <recommendedName>
        <fullName evidence="8">Glycosyltransferase family 92 protein</fullName>
        <ecNumber evidence="8">2.4.1.-</ecNumber>
    </recommendedName>
</protein>
<gene>
    <name evidence="9" type="ORF">WR25_14324</name>
</gene>
<dbReference type="AlphaFoldDB" id="A0A2A2KH21"/>
<proteinExistence type="inferred from homology"/>
<comment type="subcellular location">
    <subcellularLocation>
        <location evidence="1">Membrane</location>
        <topology evidence="1">Single-pass membrane protein</topology>
    </subcellularLocation>
</comment>
<dbReference type="InterPro" id="IPR008166">
    <property type="entry name" value="Glyco_transf_92"/>
</dbReference>
<dbReference type="GO" id="GO:0016020">
    <property type="term" value="C:membrane"/>
    <property type="evidence" value="ECO:0007669"/>
    <property type="project" value="UniProtKB-SubCell"/>
</dbReference>
<dbReference type="EMBL" id="LIAE01008638">
    <property type="protein sequence ID" value="PAV73241.1"/>
    <property type="molecule type" value="Genomic_DNA"/>
</dbReference>
<keyword evidence="7" id="KW-0472">Membrane</keyword>
<dbReference type="Pfam" id="PF01697">
    <property type="entry name" value="Glyco_transf_92"/>
    <property type="match status" value="1"/>
</dbReference>
<dbReference type="Proteomes" id="UP000218231">
    <property type="component" value="Unassembled WGS sequence"/>
</dbReference>
<comment type="similarity">
    <text evidence="2 8">Belongs to the glycosyltransferase 92 family.</text>
</comment>
<evidence type="ECO:0000256" key="6">
    <source>
        <dbReference type="ARBA" id="ARBA00022989"/>
    </source>
</evidence>
<evidence type="ECO:0000256" key="7">
    <source>
        <dbReference type="ARBA" id="ARBA00023136"/>
    </source>
</evidence>
<keyword evidence="5" id="KW-0812">Transmembrane</keyword>